<dbReference type="GO" id="GO:0043565">
    <property type="term" value="F:sequence-specific DNA binding"/>
    <property type="evidence" value="ECO:0007669"/>
    <property type="project" value="InterPro"/>
</dbReference>
<reference evidence="5" key="2">
    <citation type="journal article" date="2021" name="PeerJ">
        <title>Extensive microbial diversity within the chicken gut microbiome revealed by metagenomics and culture.</title>
        <authorList>
            <person name="Gilroy R."/>
            <person name="Ravi A."/>
            <person name="Getino M."/>
            <person name="Pursley I."/>
            <person name="Horton D.L."/>
            <person name="Alikhan N.F."/>
            <person name="Baker D."/>
            <person name="Gharbi K."/>
            <person name="Hall N."/>
            <person name="Watson M."/>
            <person name="Adriaenssens E.M."/>
            <person name="Foster-Nyarko E."/>
            <person name="Jarju S."/>
            <person name="Secka A."/>
            <person name="Antonio M."/>
            <person name="Oren A."/>
            <person name="Chaudhuri R.R."/>
            <person name="La Ragione R."/>
            <person name="Hildebrand F."/>
            <person name="Pallen M.J."/>
        </authorList>
    </citation>
    <scope>NUCLEOTIDE SEQUENCE</scope>
    <source>
        <strain evidence="5">ChiGjej1B1-24693</strain>
    </source>
</reference>
<dbReference type="PROSITE" id="PS01124">
    <property type="entry name" value="HTH_ARAC_FAMILY_2"/>
    <property type="match status" value="1"/>
</dbReference>
<dbReference type="Pfam" id="PF02311">
    <property type="entry name" value="AraC_binding"/>
    <property type="match status" value="1"/>
</dbReference>
<feature type="domain" description="HTH araC/xylS-type" evidence="4">
    <location>
        <begin position="166"/>
        <end position="264"/>
    </location>
</feature>
<evidence type="ECO:0000256" key="3">
    <source>
        <dbReference type="ARBA" id="ARBA00023163"/>
    </source>
</evidence>
<dbReference type="Gene3D" id="2.60.120.10">
    <property type="entry name" value="Jelly Rolls"/>
    <property type="match status" value="1"/>
</dbReference>
<keyword evidence="3" id="KW-0804">Transcription</keyword>
<dbReference type="Pfam" id="PF12833">
    <property type="entry name" value="HTH_18"/>
    <property type="match status" value="1"/>
</dbReference>
<evidence type="ECO:0000259" key="4">
    <source>
        <dbReference type="PROSITE" id="PS01124"/>
    </source>
</evidence>
<comment type="caution">
    <text evidence="5">The sequence shown here is derived from an EMBL/GenBank/DDBJ whole genome shotgun (WGS) entry which is preliminary data.</text>
</comment>
<name>A0A9D1GZF4_9ACTN</name>
<dbReference type="SMART" id="SM00342">
    <property type="entry name" value="HTH_ARAC"/>
    <property type="match status" value="1"/>
</dbReference>
<dbReference type="GO" id="GO:0003700">
    <property type="term" value="F:DNA-binding transcription factor activity"/>
    <property type="evidence" value="ECO:0007669"/>
    <property type="project" value="InterPro"/>
</dbReference>
<dbReference type="InterPro" id="IPR003313">
    <property type="entry name" value="AraC-bd"/>
</dbReference>
<dbReference type="InterPro" id="IPR014710">
    <property type="entry name" value="RmlC-like_jellyroll"/>
</dbReference>
<dbReference type="SUPFAM" id="SSF51215">
    <property type="entry name" value="Regulatory protein AraC"/>
    <property type="match status" value="1"/>
</dbReference>
<organism evidence="5 6">
    <name type="scientific">Candidatus Avipropionibacterium avicola</name>
    <dbReference type="NCBI Taxonomy" id="2840701"/>
    <lineage>
        <taxon>Bacteria</taxon>
        <taxon>Bacillati</taxon>
        <taxon>Actinomycetota</taxon>
        <taxon>Actinomycetes</taxon>
        <taxon>Propionibacteriales</taxon>
        <taxon>Propionibacteriaceae</taxon>
        <taxon>Propionibacteriaceae incertae sedis</taxon>
        <taxon>Candidatus Avipropionibacterium</taxon>
    </lineage>
</organism>
<protein>
    <submittedName>
        <fullName evidence="5">Helix-turn-helix transcriptional regulator</fullName>
    </submittedName>
</protein>
<dbReference type="AlphaFoldDB" id="A0A9D1GZF4"/>
<dbReference type="PANTHER" id="PTHR46796">
    <property type="entry name" value="HTH-TYPE TRANSCRIPTIONAL ACTIVATOR RHAS-RELATED"/>
    <property type="match status" value="1"/>
</dbReference>
<dbReference type="InterPro" id="IPR037923">
    <property type="entry name" value="HTH-like"/>
</dbReference>
<keyword evidence="1" id="KW-0805">Transcription regulation</keyword>
<dbReference type="InterPro" id="IPR009057">
    <property type="entry name" value="Homeodomain-like_sf"/>
</dbReference>
<evidence type="ECO:0000256" key="1">
    <source>
        <dbReference type="ARBA" id="ARBA00023015"/>
    </source>
</evidence>
<proteinExistence type="predicted"/>
<evidence type="ECO:0000313" key="6">
    <source>
        <dbReference type="Proteomes" id="UP000886842"/>
    </source>
</evidence>
<dbReference type="SUPFAM" id="SSF46689">
    <property type="entry name" value="Homeodomain-like"/>
    <property type="match status" value="2"/>
</dbReference>
<dbReference type="Gene3D" id="1.10.10.60">
    <property type="entry name" value="Homeodomain-like"/>
    <property type="match status" value="2"/>
</dbReference>
<dbReference type="EMBL" id="DVLP01000363">
    <property type="protein sequence ID" value="HIT76371.1"/>
    <property type="molecule type" value="Genomic_DNA"/>
</dbReference>
<accession>A0A9D1GZF4</accession>
<keyword evidence="2" id="KW-0238">DNA-binding</keyword>
<reference evidence="5" key="1">
    <citation type="submission" date="2020-10" db="EMBL/GenBank/DDBJ databases">
        <authorList>
            <person name="Gilroy R."/>
        </authorList>
    </citation>
    <scope>NUCLEOTIDE SEQUENCE</scope>
    <source>
        <strain evidence="5">ChiGjej1B1-24693</strain>
    </source>
</reference>
<gene>
    <name evidence="5" type="ORF">IAA98_12370</name>
</gene>
<dbReference type="InterPro" id="IPR018060">
    <property type="entry name" value="HTH_AraC"/>
</dbReference>
<evidence type="ECO:0000313" key="5">
    <source>
        <dbReference type="EMBL" id="HIT76371.1"/>
    </source>
</evidence>
<dbReference type="Proteomes" id="UP000886842">
    <property type="component" value="Unassembled WGS sequence"/>
</dbReference>
<evidence type="ECO:0000256" key="2">
    <source>
        <dbReference type="ARBA" id="ARBA00023125"/>
    </source>
</evidence>
<sequence>MDTARMIERLATQGDVLVGRLYGYHTVEPDWQVSIPDGLDEHLIHFVVAGDCHGTVGGQPVHLGPGDAMWLPPRTGFRLHSPRSPATLYRFRLAAPAAPDGPGQVVLVPDAWEVRAALDALVAELGGGLGWRRERIRALLVIVMTTLLRLAERDDGPAPLTTRQRQVLEQWVDERLAERPAPSELAAVVELSPDYFARRFRQTYGVAPKVWLVRRRMARAAIELDESDRPILQIARQLGHQDGYLFSRQFKQVFGMSPRRWRTRSSRQ</sequence>
<dbReference type="InterPro" id="IPR050204">
    <property type="entry name" value="AraC_XylS_family_regulators"/>
</dbReference>